<keyword evidence="3 7" id="KW-0812">Transmembrane</keyword>
<organism evidence="9 10">
    <name type="scientific">Sphaeroforma arctica JP610</name>
    <dbReference type="NCBI Taxonomy" id="667725"/>
    <lineage>
        <taxon>Eukaryota</taxon>
        <taxon>Ichthyosporea</taxon>
        <taxon>Ichthyophonida</taxon>
        <taxon>Sphaeroforma</taxon>
    </lineage>
</organism>
<dbReference type="Gene3D" id="2.170.300.10">
    <property type="entry name" value="Tie2 ligand-binding domain superfamily"/>
    <property type="match status" value="1"/>
</dbReference>
<accession>A0A0L0FJM2</accession>
<dbReference type="AlphaFoldDB" id="A0A0L0FJM2"/>
<dbReference type="eggNOG" id="KOG2693">
    <property type="taxonomic scope" value="Eukaryota"/>
</dbReference>
<evidence type="ECO:0000313" key="10">
    <source>
        <dbReference type="Proteomes" id="UP000054560"/>
    </source>
</evidence>
<dbReference type="InterPro" id="IPR003689">
    <property type="entry name" value="ZIP"/>
</dbReference>
<dbReference type="GO" id="GO:0071578">
    <property type="term" value="P:zinc ion import across plasma membrane"/>
    <property type="evidence" value="ECO:0007669"/>
    <property type="project" value="TreeGrafter"/>
</dbReference>
<dbReference type="GO" id="GO:0140410">
    <property type="term" value="F:monoatomic cation:bicarbonate symporter activity"/>
    <property type="evidence" value="ECO:0007669"/>
    <property type="project" value="TreeGrafter"/>
</dbReference>
<dbReference type="PANTHER" id="PTHR12191">
    <property type="entry name" value="SOLUTE CARRIER FAMILY 39"/>
    <property type="match status" value="1"/>
</dbReference>
<evidence type="ECO:0000256" key="6">
    <source>
        <dbReference type="SAM" id="MobiDB-lite"/>
    </source>
</evidence>
<keyword evidence="5 7" id="KW-0472">Membrane</keyword>
<dbReference type="Pfam" id="PF02535">
    <property type="entry name" value="Zip"/>
    <property type="match status" value="1"/>
</dbReference>
<feature type="signal peptide" evidence="8">
    <location>
        <begin position="1"/>
        <end position="31"/>
    </location>
</feature>
<dbReference type="Proteomes" id="UP000054560">
    <property type="component" value="Unassembled WGS sequence"/>
</dbReference>
<evidence type="ECO:0000256" key="4">
    <source>
        <dbReference type="ARBA" id="ARBA00022989"/>
    </source>
</evidence>
<keyword evidence="4 7" id="KW-1133">Transmembrane helix</keyword>
<feature type="region of interest" description="Disordered" evidence="6">
    <location>
        <begin position="105"/>
        <end position="144"/>
    </location>
</feature>
<gene>
    <name evidence="9" type="ORF">SARC_10546</name>
</gene>
<evidence type="ECO:0008006" key="11">
    <source>
        <dbReference type="Google" id="ProtNLM"/>
    </source>
</evidence>
<feature type="chain" id="PRO_5005538113" description="EGF-like domain-containing protein" evidence="8">
    <location>
        <begin position="32"/>
        <end position="791"/>
    </location>
</feature>
<name>A0A0L0FJM2_9EUKA</name>
<feature type="transmembrane region" description="Helical" evidence="7">
    <location>
        <begin position="766"/>
        <end position="787"/>
    </location>
</feature>
<feature type="transmembrane region" description="Helical" evidence="7">
    <location>
        <begin position="733"/>
        <end position="754"/>
    </location>
</feature>
<feature type="transmembrane region" description="Helical" evidence="7">
    <location>
        <begin position="497"/>
        <end position="518"/>
    </location>
</feature>
<dbReference type="InterPro" id="IPR009030">
    <property type="entry name" value="Growth_fac_rcpt_cys_sf"/>
</dbReference>
<dbReference type="GO" id="GO:0005886">
    <property type="term" value="C:plasma membrane"/>
    <property type="evidence" value="ECO:0007669"/>
    <property type="project" value="TreeGrafter"/>
</dbReference>
<protein>
    <recommendedName>
        <fullName evidence="11">EGF-like domain-containing protein</fullName>
    </recommendedName>
</protein>
<proteinExistence type="inferred from homology"/>
<comment type="subcellular location">
    <subcellularLocation>
        <location evidence="1">Membrane</location>
        <topology evidence="1">Multi-pass membrane protein</topology>
    </subcellularLocation>
</comment>
<evidence type="ECO:0000256" key="2">
    <source>
        <dbReference type="ARBA" id="ARBA00006939"/>
    </source>
</evidence>
<feature type="transmembrane region" description="Helical" evidence="7">
    <location>
        <begin position="452"/>
        <end position="477"/>
    </location>
</feature>
<dbReference type="GeneID" id="25911050"/>
<dbReference type="RefSeq" id="XP_014150881.1">
    <property type="nucleotide sequence ID" value="XM_014295406.1"/>
</dbReference>
<dbReference type="STRING" id="667725.A0A0L0FJM2"/>
<evidence type="ECO:0000256" key="7">
    <source>
        <dbReference type="SAM" id="Phobius"/>
    </source>
</evidence>
<evidence type="ECO:0000256" key="1">
    <source>
        <dbReference type="ARBA" id="ARBA00004141"/>
    </source>
</evidence>
<dbReference type="EMBL" id="KQ242887">
    <property type="protein sequence ID" value="KNC76979.1"/>
    <property type="molecule type" value="Genomic_DNA"/>
</dbReference>
<feature type="transmembrane region" description="Helical" evidence="7">
    <location>
        <begin position="706"/>
        <end position="727"/>
    </location>
</feature>
<evidence type="ECO:0000256" key="8">
    <source>
        <dbReference type="SAM" id="SignalP"/>
    </source>
</evidence>
<feature type="compositionally biased region" description="Basic and acidic residues" evidence="6">
    <location>
        <begin position="561"/>
        <end position="602"/>
    </location>
</feature>
<evidence type="ECO:0000313" key="9">
    <source>
        <dbReference type="EMBL" id="KNC76979.1"/>
    </source>
</evidence>
<keyword evidence="8" id="KW-0732">Signal</keyword>
<feature type="compositionally biased region" description="Acidic residues" evidence="6">
    <location>
        <begin position="105"/>
        <end position="127"/>
    </location>
</feature>
<dbReference type="OrthoDB" id="200954at2759"/>
<dbReference type="GO" id="GO:0030003">
    <property type="term" value="P:intracellular monoatomic cation homeostasis"/>
    <property type="evidence" value="ECO:0007669"/>
    <property type="project" value="TreeGrafter"/>
</dbReference>
<keyword evidence="10" id="KW-1185">Reference proteome</keyword>
<dbReference type="GO" id="GO:0005385">
    <property type="term" value="F:zinc ion transmembrane transporter activity"/>
    <property type="evidence" value="ECO:0007669"/>
    <property type="project" value="TreeGrafter"/>
</dbReference>
<reference evidence="9 10" key="1">
    <citation type="submission" date="2011-02" db="EMBL/GenBank/DDBJ databases">
        <title>The Genome Sequence of Sphaeroforma arctica JP610.</title>
        <authorList>
            <consortium name="The Broad Institute Genome Sequencing Platform"/>
            <person name="Russ C."/>
            <person name="Cuomo C."/>
            <person name="Young S.K."/>
            <person name="Zeng Q."/>
            <person name="Gargeya S."/>
            <person name="Alvarado L."/>
            <person name="Berlin A."/>
            <person name="Chapman S.B."/>
            <person name="Chen Z."/>
            <person name="Freedman E."/>
            <person name="Gellesch M."/>
            <person name="Goldberg J."/>
            <person name="Griggs A."/>
            <person name="Gujja S."/>
            <person name="Heilman E."/>
            <person name="Heiman D."/>
            <person name="Howarth C."/>
            <person name="Mehta T."/>
            <person name="Neiman D."/>
            <person name="Pearson M."/>
            <person name="Roberts A."/>
            <person name="Saif S."/>
            <person name="Shea T."/>
            <person name="Shenoy N."/>
            <person name="Sisk P."/>
            <person name="Stolte C."/>
            <person name="Sykes S."/>
            <person name="White J."/>
            <person name="Yandava C."/>
            <person name="Burger G."/>
            <person name="Gray M.W."/>
            <person name="Holland P.W.H."/>
            <person name="King N."/>
            <person name="Lang F.B.F."/>
            <person name="Roger A.J."/>
            <person name="Ruiz-Trillo I."/>
            <person name="Haas B."/>
            <person name="Nusbaum C."/>
            <person name="Birren B."/>
        </authorList>
    </citation>
    <scope>NUCLEOTIDE SEQUENCE [LARGE SCALE GENOMIC DNA]</scope>
    <source>
        <strain evidence="9 10">JP610</strain>
    </source>
</reference>
<feature type="region of interest" description="Disordered" evidence="6">
    <location>
        <begin position="544"/>
        <end position="622"/>
    </location>
</feature>
<evidence type="ECO:0000256" key="5">
    <source>
        <dbReference type="ARBA" id="ARBA00023136"/>
    </source>
</evidence>
<sequence>MTSHIGLKGACQACLLLLLLSLSAVTKTVSAQTAVPDCSGHGELSPQGSCICEVGYTNTNDTLGCIETNAIETIDDVSLGNDSQTVDSISVGNATETTDVNVIETTDDHDHEDEESSVGDVEESADDHDDHDHAEDEDEDHDECNSYGHVHDGVCECSAGYSSVNSNGTACELSLEPEYFMNTLMDEYFNTTTERIYIEGMDKLIASLVSATTAAVSDEPCSENGHLDGTVCHCDSGYTLSADGQQCLSSTTNVEVDDEPAVVDEPCSENGHLDGTVCHCDSGYTLSADGQQCLSSTTNVEVEDEPAVVDEECSGNGHLHGTECHCDTGYTLSADGLQCTAARRRRQTTDEVASPCLDSVSLFELYNIDPIDGATAAQFAANFSPAIVQMIDSGACVIAVEAGASTVVTDDTPSTGQAYLYAMCAVLIISLTSLGGVLVIPLLLRAPKAAKWVLMFLVALAVGVLIGDSVMHLLPIALGVHFHSDDGSLVVLTGNEMIYRTMTVCGGMFFFVLIEAAMDAAGLGHGHSHNVAPEDIIDLGHMHEEDSTTESEASCGHTHQHGVDGRVDNDSDSNDETKISDANDDTLHETTDKLAGRGDSRFDTVTIGKGDEESDGEKGDKVTFKSKGKSYPKFTGWGNVDNVTWYITVGDGIHNFVDGVSVGASFAVSTSTGISTAIAVFLHELPQEFGDFGIYLASGTGLKRALALNMGSGLTGLLGVVLGIQAGQNWTPWILAFTAGMFIYIALVSMYPQLKDSLRAKNSPNLSNLVQMTAMLIGWAIMVAIAFDESH</sequence>
<dbReference type="PANTHER" id="PTHR12191:SF37">
    <property type="entry name" value="ZINC TRANSPORTER FOI"/>
    <property type="match status" value="1"/>
</dbReference>
<evidence type="ECO:0000256" key="3">
    <source>
        <dbReference type="ARBA" id="ARBA00022692"/>
    </source>
</evidence>
<comment type="similarity">
    <text evidence="2">Belongs to the ZIP transporter (TC 2.A.5) family.</text>
</comment>
<dbReference type="InterPro" id="IPR050799">
    <property type="entry name" value="ZIP_Transporter"/>
</dbReference>
<dbReference type="SUPFAM" id="SSF57184">
    <property type="entry name" value="Growth factor receptor domain"/>
    <property type="match status" value="1"/>
</dbReference>
<feature type="transmembrane region" description="Helical" evidence="7">
    <location>
        <begin position="418"/>
        <end position="440"/>
    </location>
</feature>